<accession>A0ACB8V3G4</accession>
<comment type="caution">
    <text evidence="1">The sequence shown here is derived from an EMBL/GenBank/DDBJ whole genome shotgun (WGS) entry which is preliminary data.</text>
</comment>
<reference evidence="1" key="1">
    <citation type="journal article" date="2022" name="bioRxiv">
        <title>Population genetic analysis of Ophidiomyces ophidiicola, the causative agent of snake fungal disease, indicates recent introductions to the USA.</title>
        <authorList>
            <person name="Ladner J.T."/>
            <person name="Palmer J.M."/>
            <person name="Ettinger C.L."/>
            <person name="Stajich J.E."/>
            <person name="Farrell T.M."/>
            <person name="Glorioso B.M."/>
            <person name="Lawson B."/>
            <person name="Price S.J."/>
            <person name="Stengle A.G."/>
            <person name="Grear D.A."/>
            <person name="Lorch J.M."/>
        </authorList>
    </citation>
    <scope>NUCLEOTIDE SEQUENCE</scope>
    <source>
        <strain evidence="1">NWHC 24266-5</strain>
    </source>
</reference>
<gene>
    <name evidence="1" type="ORF">LOY88_001163</name>
</gene>
<sequence>MDKITEHRIDAACDDFVAAIDPVKVCDLASSCHPNKAACSILGEWKRGSYNVCIPVVFKNEAEKWMIRIPLLPRLAFPEEKMRSEIATMKYITEKTTIPIPRIHHYSITSDNILGLPFLIIEYIEGNTMHSIKFTSLERKKRRRLYAQISDIYIQLYRQQFDRIGALTLTEDGNWIFASNRPLTIDINEQEISGLDFCRFLAPDQTFQSTIDYVYMIVRLMFNDFYRGRDSILNESDAQLYLYSIYACQGILMEWVQPETNNGPFVLMHGDLRPPNIIIDDDLNIISVLDWEWSHTVPVQMFVPPSWLTNQDVVQISDKISSVGYLEAVYTFTFELGWQEHAFHNPKRLLIRDLPLSKYWERLSLIQDYLLPLGLLAPHCFSNIYWKVLDSHYYGQNGNKERVRAFFELDIRKPNLQAVRNKVEEYEKYKRELQELGIEPRTIVPATTAEELSWLAKAFKERETKNAEVMRDVFDSQQEPQAQHPACTVLDTSTTKELLTAGTWLIIAFSAVSAIRIISGRSIK</sequence>
<dbReference type="EMBL" id="JALBCA010000012">
    <property type="protein sequence ID" value="KAI2391339.1"/>
    <property type="molecule type" value="Genomic_DNA"/>
</dbReference>
<proteinExistence type="predicted"/>
<name>A0ACB8V3G4_9EURO</name>
<protein>
    <submittedName>
        <fullName evidence="1">Uncharacterized protein</fullName>
    </submittedName>
</protein>
<evidence type="ECO:0000313" key="1">
    <source>
        <dbReference type="EMBL" id="KAI2391339.1"/>
    </source>
</evidence>
<organism evidence="1">
    <name type="scientific">Ophidiomyces ophidiicola</name>
    <dbReference type="NCBI Taxonomy" id="1387563"/>
    <lineage>
        <taxon>Eukaryota</taxon>
        <taxon>Fungi</taxon>
        <taxon>Dikarya</taxon>
        <taxon>Ascomycota</taxon>
        <taxon>Pezizomycotina</taxon>
        <taxon>Eurotiomycetes</taxon>
        <taxon>Eurotiomycetidae</taxon>
        <taxon>Onygenales</taxon>
        <taxon>Onygenaceae</taxon>
        <taxon>Ophidiomyces</taxon>
    </lineage>
</organism>